<keyword evidence="1" id="KW-0732">Signal</keyword>
<reference evidence="2" key="1">
    <citation type="submission" date="2023-10" db="EMBL/GenBank/DDBJ databases">
        <title>Genome assemblies of two species of porcelain crab, Petrolisthes cinctipes and Petrolisthes manimaculis (Anomura: Porcellanidae).</title>
        <authorList>
            <person name="Angst P."/>
        </authorList>
    </citation>
    <scope>NUCLEOTIDE SEQUENCE</scope>
    <source>
        <strain evidence="2">PB745_01</strain>
        <tissue evidence="2">Gill</tissue>
    </source>
</reference>
<sequence length="196" mass="21719">MFTRLRFILLLLPFSLCEVPGEKLMVHNQVEQMEERQGWGPLHGTECDRIGGSCYNNNVPMNECNGVVYDNPNICNSNECYCCLEHEARALCSTTVECNKNQDDPGQCVDDVQAYIELKTYYVSQLNCEGPDCSCVHRCREELTCGQFGGRCFLNEVTNCRIGYTMLQGCGCKNVNTCGCCVPDNVATAAANAMGC</sequence>
<dbReference type="Proteomes" id="UP001286313">
    <property type="component" value="Unassembled WGS sequence"/>
</dbReference>
<organism evidence="2 3">
    <name type="scientific">Petrolisthes cinctipes</name>
    <name type="common">Flat porcelain crab</name>
    <dbReference type="NCBI Taxonomy" id="88211"/>
    <lineage>
        <taxon>Eukaryota</taxon>
        <taxon>Metazoa</taxon>
        <taxon>Ecdysozoa</taxon>
        <taxon>Arthropoda</taxon>
        <taxon>Crustacea</taxon>
        <taxon>Multicrustacea</taxon>
        <taxon>Malacostraca</taxon>
        <taxon>Eumalacostraca</taxon>
        <taxon>Eucarida</taxon>
        <taxon>Decapoda</taxon>
        <taxon>Pleocyemata</taxon>
        <taxon>Anomura</taxon>
        <taxon>Galatheoidea</taxon>
        <taxon>Porcellanidae</taxon>
        <taxon>Petrolisthes</taxon>
    </lineage>
</organism>
<gene>
    <name evidence="2" type="ORF">Pcinc_022213</name>
</gene>
<keyword evidence="3" id="KW-1185">Reference proteome</keyword>
<proteinExistence type="predicted"/>
<evidence type="ECO:0000256" key="1">
    <source>
        <dbReference type="SAM" id="SignalP"/>
    </source>
</evidence>
<name>A0AAE1FF22_PETCI</name>
<accession>A0AAE1FF22</accession>
<feature type="chain" id="PRO_5042180742" evidence="1">
    <location>
        <begin position="18"/>
        <end position="196"/>
    </location>
</feature>
<evidence type="ECO:0000313" key="3">
    <source>
        <dbReference type="Proteomes" id="UP001286313"/>
    </source>
</evidence>
<protein>
    <submittedName>
        <fullName evidence="2">Uncharacterized protein</fullName>
    </submittedName>
</protein>
<dbReference type="AlphaFoldDB" id="A0AAE1FF22"/>
<feature type="signal peptide" evidence="1">
    <location>
        <begin position="1"/>
        <end position="17"/>
    </location>
</feature>
<dbReference type="EMBL" id="JAWQEG010002325">
    <property type="protein sequence ID" value="KAK3872713.1"/>
    <property type="molecule type" value="Genomic_DNA"/>
</dbReference>
<comment type="caution">
    <text evidence="2">The sequence shown here is derived from an EMBL/GenBank/DDBJ whole genome shotgun (WGS) entry which is preliminary data.</text>
</comment>
<evidence type="ECO:0000313" key="2">
    <source>
        <dbReference type="EMBL" id="KAK3872713.1"/>
    </source>
</evidence>